<gene>
    <name evidence="2" type="ORF">S40285_09966</name>
</gene>
<name>A0A084QB56_STAC4</name>
<feature type="compositionally biased region" description="Low complexity" evidence="1">
    <location>
        <begin position="114"/>
        <end position="134"/>
    </location>
</feature>
<accession>A0A084QB56</accession>
<feature type="region of interest" description="Disordered" evidence="1">
    <location>
        <begin position="1"/>
        <end position="31"/>
    </location>
</feature>
<feature type="compositionally biased region" description="Basic and acidic residues" evidence="1">
    <location>
        <begin position="82"/>
        <end position="93"/>
    </location>
</feature>
<sequence length="134" mass="13939">MRPQPSGIGSTKPPGPDYLSNHEVPAGEGAGGLRRAGWLVYDAQGGAPEGLRADLGRSLGLYVDETIGMGYNTPEQISFGHEPVEKRSGEKGPLEQLPGDPSNRCKGNRLQKVSSPASAAASHFAAPLASKDCS</sequence>
<evidence type="ECO:0000313" key="2">
    <source>
        <dbReference type="EMBL" id="KFA61191.1"/>
    </source>
</evidence>
<dbReference type="Proteomes" id="UP000028524">
    <property type="component" value="Unassembled WGS sequence"/>
</dbReference>
<dbReference type="InParanoid" id="A0A084QB56"/>
<dbReference type="AlphaFoldDB" id="A0A084QB56"/>
<evidence type="ECO:0000313" key="3">
    <source>
        <dbReference type="Proteomes" id="UP000028524"/>
    </source>
</evidence>
<reference evidence="2 3" key="1">
    <citation type="journal article" date="2014" name="BMC Genomics">
        <title>Comparative genome sequencing reveals chemotype-specific gene clusters in the toxigenic black mold Stachybotrys.</title>
        <authorList>
            <person name="Semeiks J."/>
            <person name="Borek D."/>
            <person name="Otwinowski Z."/>
            <person name="Grishin N.V."/>
        </authorList>
    </citation>
    <scope>NUCLEOTIDE SEQUENCE [LARGE SCALE GENOMIC DNA]</scope>
    <source>
        <strain evidence="2 3">IBT 40285</strain>
    </source>
</reference>
<evidence type="ECO:0000256" key="1">
    <source>
        <dbReference type="SAM" id="MobiDB-lite"/>
    </source>
</evidence>
<protein>
    <submittedName>
        <fullName evidence="2">Uncharacterized protein</fullName>
    </submittedName>
</protein>
<dbReference type="HOGENOM" id="CLU_1897570_0_0_1"/>
<keyword evidence="3" id="KW-1185">Reference proteome</keyword>
<dbReference type="EMBL" id="KL660868">
    <property type="protein sequence ID" value="KFA61191.1"/>
    <property type="molecule type" value="Genomic_DNA"/>
</dbReference>
<feature type="region of interest" description="Disordered" evidence="1">
    <location>
        <begin position="72"/>
        <end position="134"/>
    </location>
</feature>
<proteinExistence type="predicted"/>
<organism evidence="2 3">
    <name type="scientific">Stachybotrys chlorohalonatus (strain IBT 40285)</name>
    <dbReference type="NCBI Taxonomy" id="1283841"/>
    <lineage>
        <taxon>Eukaryota</taxon>
        <taxon>Fungi</taxon>
        <taxon>Dikarya</taxon>
        <taxon>Ascomycota</taxon>
        <taxon>Pezizomycotina</taxon>
        <taxon>Sordariomycetes</taxon>
        <taxon>Hypocreomycetidae</taxon>
        <taxon>Hypocreales</taxon>
        <taxon>Stachybotryaceae</taxon>
        <taxon>Stachybotrys</taxon>
    </lineage>
</organism>